<gene>
    <name evidence="2" type="ORF">C5C40_15375</name>
</gene>
<protein>
    <submittedName>
        <fullName evidence="2">Lipase chaperone</fullName>
    </submittedName>
</protein>
<evidence type="ECO:0000256" key="1">
    <source>
        <dbReference type="SAM" id="MobiDB-lite"/>
    </source>
</evidence>
<organism evidence="2 3">
    <name type="scientific">Rathayibacter rathayi</name>
    <name type="common">Corynebacterium rathayi</name>
    <dbReference type="NCBI Taxonomy" id="33887"/>
    <lineage>
        <taxon>Bacteria</taxon>
        <taxon>Bacillati</taxon>
        <taxon>Actinomycetota</taxon>
        <taxon>Actinomycetes</taxon>
        <taxon>Micrococcales</taxon>
        <taxon>Microbacteriaceae</taxon>
        <taxon>Rathayibacter</taxon>
    </lineage>
</organism>
<dbReference type="Proteomes" id="UP000239698">
    <property type="component" value="Unassembled WGS sequence"/>
</dbReference>
<evidence type="ECO:0000313" key="3">
    <source>
        <dbReference type="Proteomes" id="UP000239698"/>
    </source>
</evidence>
<feature type="compositionally biased region" description="Acidic residues" evidence="1">
    <location>
        <begin position="118"/>
        <end position="135"/>
    </location>
</feature>
<keyword evidence="3" id="KW-1185">Reference proteome</keyword>
<name>A0ABX5A7P7_RATRA</name>
<evidence type="ECO:0000313" key="2">
    <source>
        <dbReference type="EMBL" id="PPH71220.1"/>
    </source>
</evidence>
<accession>A0ABX5A7P7</accession>
<dbReference type="EMBL" id="PSVT01000061">
    <property type="protein sequence ID" value="PPH71220.1"/>
    <property type="molecule type" value="Genomic_DNA"/>
</dbReference>
<feature type="region of interest" description="Disordered" evidence="1">
    <location>
        <begin position="41"/>
        <end position="62"/>
    </location>
</feature>
<comment type="caution">
    <text evidence="2">The sequence shown here is derived from an EMBL/GenBank/DDBJ whole genome shotgun (WGS) entry which is preliminary data.</text>
</comment>
<feature type="region of interest" description="Disordered" evidence="1">
    <location>
        <begin position="87"/>
        <end position="135"/>
    </location>
</feature>
<sequence>MATPAIDDAIEVPFEATFIAAAAMISGTPTIAPTPVAETAVPAATAPPAAAPPPATAPPAAAVPAATVPVATGAAVLAVVPAALLAADPETAPAPGEDTGRPDPPGEGDDGDGKLEDGGDDGDGALEPGELELEL</sequence>
<reference evidence="2 3" key="1">
    <citation type="submission" date="2018-02" db="EMBL/GenBank/DDBJ databases">
        <title>Bacteriophage NCPPB3778 and a type I-E CRISPR drive the evolution of the US Biological Select Agent, Rathayibacter toxicus.</title>
        <authorList>
            <person name="Davis E.W.II."/>
            <person name="Tabima J.F."/>
            <person name="Weisberg A.J."/>
            <person name="Lopes L.D."/>
            <person name="Wiseman M.S."/>
            <person name="Wiseman M.S."/>
            <person name="Pupko T."/>
            <person name="Belcher M.S."/>
            <person name="Sechler A.J."/>
            <person name="Tancos M.A."/>
            <person name="Schroeder B.K."/>
            <person name="Murray T.D."/>
            <person name="Luster D.G."/>
            <person name="Schneider W.L."/>
            <person name="Rogers E."/>
            <person name="Andreote F.D."/>
            <person name="Grunwald N.J."/>
            <person name="Putnam M.L."/>
            <person name="Chang J.H."/>
        </authorList>
    </citation>
    <scope>NUCLEOTIDE SEQUENCE [LARGE SCALE GENOMIC DNA]</scope>
    <source>
        <strain evidence="2 3">AY1D6</strain>
    </source>
</reference>
<proteinExistence type="predicted"/>